<protein>
    <recommendedName>
        <fullName evidence="4">F-box domain-containing protein</fullName>
    </recommendedName>
</protein>
<dbReference type="PROSITE" id="PS50181">
    <property type="entry name" value="FBOX"/>
    <property type="match status" value="1"/>
</dbReference>
<feature type="domain" description="F-box" evidence="4">
    <location>
        <begin position="85"/>
        <end position="131"/>
    </location>
</feature>
<dbReference type="InterPro" id="IPR036047">
    <property type="entry name" value="F-box-like_dom_sf"/>
</dbReference>
<keyword evidence="6" id="KW-1185">Reference proteome</keyword>
<organism evidence="5 6">
    <name type="scientific">Apatococcus fuscideae</name>
    <dbReference type="NCBI Taxonomy" id="2026836"/>
    <lineage>
        <taxon>Eukaryota</taxon>
        <taxon>Viridiplantae</taxon>
        <taxon>Chlorophyta</taxon>
        <taxon>core chlorophytes</taxon>
        <taxon>Trebouxiophyceae</taxon>
        <taxon>Chlorellales</taxon>
        <taxon>Chlorellaceae</taxon>
        <taxon>Apatococcus</taxon>
    </lineage>
</organism>
<accession>A0AAW1RMI4</accession>
<dbReference type="InterPro" id="IPR052121">
    <property type="entry name" value="F-box_SCF_Substrate_Recog"/>
</dbReference>
<evidence type="ECO:0000313" key="6">
    <source>
        <dbReference type="Proteomes" id="UP001485043"/>
    </source>
</evidence>
<dbReference type="Gene3D" id="1.20.1280.50">
    <property type="match status" value="1"/>
</dbReference>
<sequence>MGAVSADKNLADELLLALGDVDAGPEVPAQVRPAHRKRSRSQVQLPAVSQPCLEPTSQRQRARLAAPADASDVTALPEGLSSSAAGHLCHVPTELFMKVLGCLSAEELLNLTRVNSFFAKVASDQILWKRLCTCRWKICQDLDGSNRKCSWKEAYMTRDRCELDEKLEGAPEAMKVFLQQSIVGRRSERPNYRNCKERLIDRQSHLPVCPLSGRCFDRLMTEEEEEEDVYHGPPCERETGEDGVYG</sequence>
<keyword evidence="2" id="KW-0833">Ubl conjugation pathway</keyword>
<comment type="caution">
    <text evidence="5">The sequence shown here is derived from an EMBL/GenBank/DDBJ whole genome shotgun (WGS) entry which is preliminary data.</text>
</comment>
<feature type="non-terminal residue" evidence="5">
    <location>
        <position position="246"/>
    </location>
</feature>
<dbReference type="Proteomes" id="UP001485043">
    <property type="component" value="Unassembled WGS sequence"/>
</dbReference>
<proteinExistence type="predicted"/>
<feature type="region of interest" description="Disordered" evidence="3">
    <location>
        <begin position="226"/>
        <end position="246"/>
    </location>
</feature>
<evidence type="ECO:0000313" key="5">
    <source>
        <dbReference type="EMBL" id="KAK9834957.1"/>
    </source>
</evidence>
<dbReference type="InterPro" id="IPR001810">
    <property type="entry name" value="F-box_dom"/>
</dbReference>
<dbReference type="PANTHER" id="PTHR46550:SF1">
    <property type="entry name" value="F-BOX PROTEIN 3"/>
    <property type="match status" value="1"/>
</dbReference>
<name>A0AAW1RMI4_9CHLO</name>
<comment type="pathway">
    <text evidence="1">Protein modification; protein ubiquitination.</text>
</comment>
<dbReference type="AlphaFoldDB" id="A0AAW1RMI4"/>
<dbReference type="GO" id="GO:0005737">
    <property type="term" value="C:cytoplasm"/>
    <property type="evidence" value="ECO:0007669"/>
    <property type="project" value="TreeGrafter"/>
</dbReference>
<dbReference type="SUPFAM" id="SSF81383">
    <property type="entry name" value="F-box domain"/>
    <property type="match status" value="1"/>
</dbReference>
<evidence type="ECO:0000256" key="1">
    <source>
        <dbReference type="ARBA" id="ARBA00004906"/>
    </source>
</evidence>
<dbReference type="Pfam" id="PF12937">
    <property type="entry name" value="F-box-like"/>
    <property type="match status" value="1"/>
</dbReference>
<dbReference type="EMBL" id="JALJOV010002084">
    <property type="protein sequence ID" value="KAK9834957.1"/>
    <property type="molecule type" value="Genomic_DNA"/>
</dbReference>
<reference evidence="5 6" key="1">
    <citation type="journal article" date="2024" name="Nat. Commun.">
        <title>Phylogenomics reveals the evolutionary origins of lichenization in chlorophyte algae.</title>
        <authorList>
            <person name="Puginier C."/>
            <person name="Libourel C."/>
            <person name="Otte J."/>
            <person name="Skaloud P."/>
            <person name="Haon M."/>
            <person name="Grisel S."/>
            <person name="Petersen M."/>
            <person name="Berrin J.G."/>
            <person name="Delaux P.M."/>
            <person name="Dal Grande F."/>
            <person name="Keller J."/>
        </authorList>
    </citation>
    <scope>NUCLEOTIDE SEQUENCE [LARGE SCALE GENOMIC DNA]</scope>
    <source>
        <strain evidence="5 6">SAG 2523</strain>
    </source>
</reference>
<dbReference type="PANTHER" id="PTHR46550">
    <property type="entry name" value="F-BOX ONLY PROTEIN 3"/>
    <property type="match status" value="1"/>
</dbReference>
<gene>
    <name evidence="5" type="ORF">WJX84_003995</name>
</gene>
<evidence type="ECO:0000256" key="3">
    <source>
        <dbReference type="SAM" id="MobiDB-lite"/>
    </source>
</evidence>
<evidence type="ECO:0000259" key="4">
    <source>
        <dbReference type="PROSITE" id="PS50181"/>
    </source>
</evidence>
<evidence type="ECO:0000256" key="2">
    <source>
        <dbReference type="ARBA" id="ARBA00022786"/>
    </source>
</evidence>